<evidence type="ECO:0000256" key="5">
    <source>
        <dbReference type="ARBA" id="ARBA00022989"/>
    </source>
</evidence>
<evidence type="ECO:0000256" key="1">
    <source>
        <dbReference type="ARBA" id="ARBA00004651"/>
    </source>
</evidence>
<evidence type="ECO:0000313" key="8">
    <source>
        <dbReference type="EMBL" id="OKH27595.1"/>
    </source>
</evidence>
<feature type="transmembrane region" description="Helical" evidence="7">
    <location>
        <begin position="177"/>
        <end position="195"/>
    </location>
</feature>
<comment type="subcellular location">
    <subcellularLocation>
        <location evidence="1">Cell membrane</location>
        <topology evidence="1">Multi-pass membrane protein</topology>
    </subcellularLocation>
</comment>
<evidence type="ECO:0000256" key="6">
    <source>
        <dbReference type="ARBA" id="ARBA00023136"/>
    </source>
</evidence>
<dbReference type="InterPro" id="IPR005524">
    <property type="entry name" value="DUF318"/>
</dbReference>
<evidence type="ECO:0000256" key="4">
    <source>
        <dbReference type="ARBA" id="ARBA00022692"/>
    </source>
</evidence>
<dbReference type="InterPro" id="IPR053166">
    <property type="entry name" value="UPF0718_permease"/>
</dbReference>
<protein>
    <recommendedName>
        <fullName evidence="10">Permease</fullName>
    </recommendedName>
</protein>
<comment type="similarity">
    <text evidence="2">Belongs to the UPF0718 family.</text>
</comment>
<dbReference type="Pfam" id="PF03773">
    <property type="entry name" value="ArsP_1"/>
    <property type="match status" value="1"/>
</dbReference>
<evidence type="ECO:0000313" key="9">
    <source>
        <dbReference type="Proteomes" id="UP000185984"/>
    </source>
</evidence>
<feature type="transmembrane region" description="Helical" evidence="7">
    <location>
        <begin position="52"/>
        <end position="80"/>
    </location>
</feature>
<dbReference type="Proteomes" id="UP000185984">
    <property type="component" value="Unassembled WGS sequence"/>
</dbReference>
<sequence length="296" mass="31212">MTNTLIEASRWFLFLSVELMALFLGVSFLVGLLQAWIPDEKVSAFLNRKNPVIGYVMGAALGAATPFCSCSTVPIVAGLLSSGAPFGPVMSFLIASPILNPVILSLLFIVVGFQGTLVYAVITFLASIVVGALWARLGLKADVKRVRVRGGKSLSHSSKGSIWQQAWEQAWSFFTPMIPYLLLGTAIGAFIYGFVPSDWIVAIAGPQQPFAIPVAAVIGVPIYVRAETMIPIAQALLTKGMGTGAVIALIIGGAGASIPEVSLLAGLFRPRLVVAFVISIFIIATASGVIFDLTTV</sequence>
<gene>
    <name evidence="8" type="ORF">NIES1031_06585</name>
</gene>
<evidence type="ECO:0000256" key="2">
    <source>
        <dbReference type="ARBA" id="ARBA00006386"/>
    </source>
</evidence>
<evidence type="ECO:0000256" key="3">
    <source>
        <dbReference type="ARBA" id="ARBA00022475"/>
    </source>
</evidence>
<keyword evidence="9" id="KW-1185">Reference proteome</keyword>
<proteinExistence type="inferred from homology"/>
<feature type="transmembrane region" description="Helical" evidence="7">
    <location>
        <begin position="270"/>
        <end position="291"/>
    </location>
</feature>
<comment type="caution">
    <text evidence="8">The sequence shown here is derived from an EMBL/GenBank/DDBJ whole genome shotgun (WGS) entry which is preliminary data.</text>
</comment>
<evidence type="ECO:0008006" key="10">
    <source>
        <dbReference type="Google" id="ProtNLM"/>
    </source>
</evidence>
<dbReference type="OrthoDB" id="9777774at2"/>
<dbReference type="EMBL" id="MRCC01000005">
    <property type="protein sequence ID" value="OKH27595.1"/>
    <property type="molecule type" value="Genomic_DNA"/>
</dbReference>
<feature type="transmembrane region" description="Helical" evidence="7">
    <location>
        <begin position="117"/>
        <end position="139"/>
    </location>
</feature>
<dbReference type="RefSeq" id="WP_073548697.1">
    <property type="nucleotide sequence ID" value="NZ_CAWMVK010000039.1"/>
</dbReference>
<feature type="transmembrane region" description="Helical" evidence="7">
    <location>
        <begin position="12"/>
        <end position="37"/>
    </location>
</feature>
<dbReference type="AlphaFoldDB" id="A0A1U7HVH6"/>
<reference evidence="8 9" key="1">
    <citation type="submission" date="2016-11" db="EMBL/GenBank/DDBJ databases">
        <title>Draft Genome Sequences of Nine Cyanobacterial Strains from Diverse Habitats.</title>
        <authorList>
            <person name="Zhu T."/>
            <person name="Hou S."/>
            <person name="Lu X."/>
            <person name="Hess W.R."/>
        </authorList>
    </citation>
    <scope>NUCLEOTIDE SEQUENCE [LARGE SCALE GENOMIC DNA]</scope>
    <source>
        <strain evidence="8 9">5.2 s.c.1</strain>
    </source>
</reference>
<feature type="transmembrane region" description="Helical" evidence="7">
    <location>
        <begin position="207"/>
        <end position="224"/>
    </location>
</feature>
<evidence type="ECO:0000256" key="7">
    <source>
        <dbReference type="SAM" id="Phobius"/>
    </source>
</evidence>
<accession>A0A1U7HVH6</accession>
<dbReference type="STRING" id="247279.NIES1031_06585"/>
<keyword evidence="3" id="KW-1003">Cell membrane</keyword>
<dbReference type="PANTHER" id="PTHR42775">
    <property type="entry name" value="PERMEASE RV2963-RELATED"/>
    <property type="match status" value="1"/>
</dbReference>
<name>A0A1U7HVH6_9CHRO</name>
<keyword evidence="6 7" id="KW-0472">Membrane</keyword>
<organism evidence="8 9">
    <name type="scientific">Chroogloeocystis siderophila 5.2 s.c.1</name>
    <dbReference type="NCBI Taxonomy" id="247279"/>
    <lineage>
        <taxon>Bacteria</taxon>
        <taxon>Bacillati</taxon>
        <taxon>Cyanobacteriota</taxon>
        <taxon>Cyanophyceae</taxon>
        <taxon>Oscillatoriophycideae</taxon>
        <taxon>Chroococcales</taxon>
        <taxon>Chroococcaceae</taxon>
        <taxon>Chroogloeocystis</taxon>
    </lineage>
</organism>
<dbReference type="GO" id="GO:0005886">
    <property type="term" value="C:plasma membrane"/>
    <property type="evidence" value="ECO:0007669"/>
    <property type="project" value="UniProtKB-SubCell"/>
</dbReference>
<keyword evidence="5 7" id="KW-1133">Transmembrane helix</keyword>
<keyword evidence="4 7" id="KW-0812">Transmembrane</keyword>
<feature type="transmembrane region" description="Helical" evidence="7">
    <location>
        <begin position="236"/>
        <end position="258"/>
    </location>
</feature>
<dbReference type="PANTHER" id="PTHR42775:SF2">
    <property type="entry name" value="PERMEASE"/>
    <property type="match status" value="1"/>
</dbReference>
<feature type="transmembrane region" description="Helical" evidence="7">
    <location>
        <begin position="92"/>
        <end position="111"/>
    </location>
</feature>